<name>A0ABP8TCJ2_9ACTN</name>
<gene>
    <name evidence="11" type="ORF">GCM10023195_15330</name>
</gene>
<keyword evidence="3" id="KW-0328">Glycosyltransferase</keyword>
<proteinExistence type="inferred from homology"/>
<keyword evidence="4" id="KW-0808">Transferase</keyword>
<dbReference type="InterPro" id="IPR029044">
    <property type="entry name" value="Nucleotide-diphossugar_trans"/>
</dbReference>
<feature type="transmembrane region" description="Helical" evidence="9">
    <location>
        <begin position="227"/>
        <end position="251"/>
    </location>
</feature>
<evidence type="ECO:0000256" key="2">
    <source>
        <dbReference type="ARBA" id="ARBA00022475"/>
    </source>
</evidence>
<accession>A0ABP8TCJ2</accession>
<dbReference type="Gene3D" id="3.90.550.10">
    <property type="entry name" value="Spore Coat Polysaccharide Biosynthesis Protein SpsA, Chain A"/>
    <property type="match status" value="1"/>
</dbReference>
<keyword evidence="7 9" id="KW-1133">Transmembrane helix</keyword>
<evidence type="ECO:0000256" key="3">
    <source>
        <dbReference type="ARBA" id="ARBA00022676"/>
    </source>
</evidence>
<comment type="caution">
    <text evidence="11">The sequence shown here is derived from an EMBL/GenBank/DDBJ whole genome shotgun (WGS) entry which is preliminary data.</text>
</comment>
<evidence type="ECO:0000256" key="7">
    <source>
        <dbReference type="ARBA" id="ARBA00022989"/>
    </source>
</evidence>
<evidence type="ECO:0000256" key="6">
    <source>
        <dbReference type="ARBA" id="ARBA00022985"/>
    </source>
</evidence>
<dbReference type="Pfam" id="PF00535">
    <property type="entry name" value="Glycos_transf_2"/>
    <property type="match status" value="1"/>
</dbReference>
<evidence type="ECO:0000256" key="9">
    <source>
        <dbReference type="SAM" id="Phobius"/>
    </source>
</evidence>
<dbReference type="InterPro" id="IPR001173">
    <property type="entry name" value="Glyco_trans_2-like"/>
</dbReference>
<reference evidence="12" key="1">
    <citation type="journal article" date="2019" name="Int. J. Syst. Evol. Microbiol.">
        <title>The Global Catalogue of Microorganisms (GCM) 10K type strain sequencing project: providing services to taxonomists for standard genome sequencing and annotation.</title>
        <authorList>
            <consortium name="The Broad Institute Genomics Platform"/>
            <consortium name="The Broad Institute Genome Sequencing Center for Infectious Disease"/>
            <person name="Wu L."/>
            <person name="Ma J."/>
        </authorList>
    </citation>
    <scope>NUCLEOTIDE SEQUENCE [LARGE SCALE GENOMIC DNA]</scope>
    <source>
        <strain evidence="12">JCM 17938</strain>
    </source>
</reference>
<keyword evidence="8 9" id="KW-0472">Membrane</keyword>
<feature type="transmembrane region" description="Helical" evidence="9">
    <location>
        <begin position="263"/>
        <end position="285"/>
    </location>
</feature>
<dbReference type="CDD" id="cd04187">
    <property type="entry name" value="DPM1_like_bac"/>
    <property type="match status" value="1"/>
</dbReference>
<dbReference type="SUPFAM" id="SSF53448">
    <property type="entry name" value="Nucleotide-diphospho-sugar transferases"/>
    <property type="match status" value="1"/>
</dbReference>
<dbReference type="EMBL" id="BAABHJ010000004">
    <property type="protein sequence ID" value="GAA4604498.1"/>
    <property type="molecule type" value="Genomic_DNA"/>
</dbReference>
<sequence length="324" mass="34973">MFVSVVVPCYRSARTLPSLVGRLATALPAAAIGYEVVLVVDGSPDDTWEVAAELARDRPEVRAIRLARNYGQHNATIAGVRAAVHEVIVTMDDDLQHPPEEIPRLLAALTDEVDLVYGHPREEEHGILRNLSSQLFKLGLSGPLGARDARSLSAFRAFRAFLRSGLGDVTGPFVCLDVVLHWCTTKIKDVEVHMDQRGEGRSGYTLRTLLRQAVNLIVAYSSTPLRLVSYLGLLVGGFGACLLGLFLWTYFSGHTSVAGFTSIASMIALFSSAQMLGIGVLGEYLGRLHSGGMGRPTYVVRTEVGVTGASTGQIRVPEVVSQRS</sequence>
<dbReference type="RefSeq" id="WP_345350516.1">
    <property type="nucleotide sequence ID" value="NZ_BAABHJ010000004.1"/>
</dbReference>
<evidence type="ECO:0000313" key="12">
    <source>
        <dbReference type="Proteomes" id="UP001500212"/>
    </source>
</evidence>
<comment type="similarity">
    <text evidence="1">Belongs to the glycosyltransferase 2 family.</text>
</comment>
<evidence type="ECO:0000313" key="11">
    <source>
        <dbReference type="EMBL" id="GAA4604498.1"/>
    </source>
</evidence>
<keyword evidence="6" id="KW-0448">Lipopolysaccharide biosynthesis</keyword>
<evidence type="ECO:0000256" key="4">
    <source>
        <dbReference type="ARBA" id="ARBA00022679"/>
    </source>
</evidence>
<protein>
    <submittedName>
        <fullName evidence="11">Glycosyltransferase family 2 protein</fullName>
    </submittedName>
</protein>
<evidence type="ECO:0000256" key="8">
    <source>
        <dbReference type="ARBA" id="ARBA00023136"/>
    </source>
</evidence>
<dbReference type="PANTHER" id="PTHR48090:SF3">
    <property type="entry name" value="UNDECAPRENYL-PHOSPHATE 4-DEOXY-4-FORMAMIDO-L-ARABINOSE TRANSFERASE"/>
    <property type="match status" value="1"/>
</dbReference>
<feature type="domain" description="Glycosyltransferase 2-like" evidence="10">
    <location>
        <begin position="4"/>
        <end position="135"/>
    </location>
</feature>
<organism evidence="11 12">
    <name type="scientific">Actinoallomurus liliacearum</name>
    <dbReference type="NCBI Taxonomy" id="1080073"/>
    <lineage>
        <taxon>Bacteria</taxon>
        <taxon>Bacillati</taxon>
        <taxon>Actinomycetota</taxon>
        <taxon>Actinomycetes</taxon>
        <taxon>Streptosporangiales</taxon>
        <taxon>Thermomonosporaceae</taxon>
        <taxon>Actinoallomurus</taxon>
    </lineage>
</organism>
<evidence type="ECO:0000259" key="10">
    <source>
        <dbReference type="Pfam" id="PF00535"/>
    </source>
</evidence>
<keyword evidence="12" id="KW-1185">Reference proteome</keyword>
<evidence type="ECO:0000256" key="1">
    <source>
        <dbReference type="ARBA" id="ARBA00006739"/>
    </source>
</evidence>
<keyword evidence="2" id="KW-1003">Cell membrane</keyword>
<dbReference type="PANTHER" id="PTHR48090">
    <property type="entry name" value="UNDECAPRENYL-PHOSPHATE 4-DEOXY-4-FORMAMIDO-L-ARABINOSE TRANSFERASE-RELATED"/>
    <property type="match status" value="1"/>
</dbReference>
<evidence type="ECO:0000256" key="5">
    <source>
        <dbReference type="ARBA" id="ARBA00022692"/>
    </source>
</evidence>
<dbReference type="Proteomes" id="UP001500212">
    <property type="component" value="Unassembled WGS sequence"/>
</dbReference>
<dbReference type="InterPro" id="IPR050256">
    <property type="entry name" value="Glycosyltransferase_2"/>
</dbReference>
<keyword evidence="5 9" id="KW-0812">Transmembrane</keyword>